<dbReference type="GO" id="GO:0005524">
    <property type="term" value="F:ATP binding"/>
    <property type="evidence" value="ECO:0007669"/>
    <property type="project" value="InterPro"/>
</dbReference>
<dbReference type="GO" id="GO:0016020">
    <property type="term" value="C:membrane"/>
    <property type="evidence" value="ECO:0007669"/>
    <property type="project" value="UniProtKB-SubCell"/>
</dbReference>
<organism evidence="5 6">
    <name type="scientific">Mucuna pruriens</name>
    <name type="common">Velvet bean</name>
    <name type="synonym">Dolichos pruriens</name>
    <dbReference type="NCBI Taxonomy" id="157652"/>
    <lineage>
        <taxon>Eukaryota</taxon>
        <taxon>Viridiplantae</taxon>
        <taxon>Streptophyta</taxon>
        <taxon>Embryophyta</taxon>
        <taxon>Tracheophyta</taxon>
        <taxon>Spermatophyta</taxon>
        <taxon>Magnoliopsida</taxon>
        <taxon>eudicotyledons</taxon>
        <taxon>Gunneridae</taxon>
        <taxon>Pentapetalae</taxon>
        <taxon>rosids</taxon>
        <taxon>fabids</taxon>
        <taxon>Fabales</taxon>
        <taxon>Fabaceae</taxon>
        <taxon>Papilionoideae</taxon>
        <taxon>50 kb inversion clade</taxon>
        <taxon>NPAAA clade</taxon>
        <taxon>indigoferoid/millettioid clade</taxon>
        <taxon>Phaseoleae</taxon>
        <taxon>Mucuna</taxon>
    </lineage>
</organism>
<dbReference type="Gene3D" id="1.10.510.10">
    <property type="entry name" value="Transferase(Phosphotransferase) domain 1"/>
    <property type="match status" value="2"/>
</dbReference>
<dbReference type="Pfam" id="PF00069">
    <property type="entry name" value="Pkinase"/>
    <property type="match status" value="1"/>
</dbReference>
<dbReference type="InterPro" id="IPR000719">
    <property type="entry name" value="Prot_kinase_dom"/>
</dbReference>
<dbReference type="EMBL" id="QJKJ01012550">
    <property type="protein sequence ID" value="RDX68424.1"/>
    <property type="molecule type" value="Genomic_DNA"/>
</dbReference>
<feature type="domain" description="Protein kinase" evidence="4">
    <location>
        <begin position="116"/>
        <end position="368"/>
    </location>
</feature>
<keyword evidence="3" id="KW-1133">Transmembrane helix</keyword>
<proteinExistence type="predicted"/>
<gene>
    <name evidence="5" type="ORF">CR513_52590</name>
</gene>
<evidence type="ECO:0000313" key="6">
    <source>
        <dbReference type="Proteomes" id="UP000257109"/>
    </source>
</evidence>
<reference evidence="5" key="1">
    <citation type="submission" date="2018-05" db="EMBL/GenBank/DDBJ databases">
        <title>Draft genome of Mucuna pruriens seed.</title>
        <authorList>
            <person name="Nnadi N.E."/>
            <person name="Vos R."/>
            <person name="Hasami M.H."/>
            <person name="Devisetty U.K."/>
            <person name="Aguiy J.C."/>
        </authorList>
    </citation>
    <scope>NUCLEOTIDE SEQUENCE [LARGE SCALE GENOMIC DNA]</scope>
    <source>
        <strain evidence="5">JCA_2017</strain>
    </source>
</reference>
<accession>A0A371EQY2</accession>
<dbReference type="Proteomes" id="UP000257109">
    <property type="component" value="Unassembled WGS sequence"/>
</dbReference>
<evidence type="ECO:0000256" key="2">
    <source>
        <dbReference type="SAM" id="MobiDB-lite"/>
    </source>
</evidence>
<dbReference type="InterPro" id="IPR011009">
    <property type="entry name" value="Kinase-like_dom_sf"/>
</dbReference>
<dbReference type="PANTHER" id="PTHR48006">
    <property type="entry name" value="LEUCINE-RICH REPEAT-CONTAINING PROTEIN DDB_G0281931-RELATED"/>
    <property type="match status" value="1"/>
</dbReference>
<dbReference type="OrthoDB" id="1890790at2759"/>
<dbReference type="PANTHER" id="PTHR48006:SF88">
    <property type="entry name" value="LRR RECEPTOR-LIKE KINASE FAMILY PROTEIN"/>
    <property type="match status" value="1"/>
</dbReference>
<keyword evidence="3" id="KW-0812">Transmembrane</keyword>
<feature type="compositionally biased region" description="Basic and acidic residues" evidence="2">
    <location>
        <begin position="60"/>
        <end position="69"/>
    </location>
</feature>
<feature type="transmembrane region" description="Helical" evidence="3">
    <location>
        <begin position="16"/>
        <end position="36"/>
    </location>
</feature>
<feature type="region of interest" description="Disordered" evidence="2">
    <location>
        <begin position="46"/>
        <end position="75"/>
    </location>
</feature>
<comment type="subcellular location">
    <subcellularLocation>
        <location evidence="1">Membrane</location>
        <topology evidence="1">Single-pass type I membrane protein</topology>
    </subcellularLocation>
</comment>
<evidence type="ECO:0000256" key="1">
    <source>
        <dbReference type="ARBA" id="ARBA00004479"/>
    </source>
</evidence>
<dbReference type="Gene3D" id="3.30.200.20">
    <property type="entry name" value="Phosphorylase Kinase, domain 1"/>
    <property type="match status" value="1"/>
</dbReference>
<evidence type="ECO:0000256" key="3">
    <source>
        <dbReference type="SAM" id="Phobius"/>
    </source>
</evidence>
<dbReference type="PROSITE" id="PS50011">
    <property type="entry name" value="PROTEIN_KINASE_DOM"/>
    <property type="match status" value="1"/>
</dbReference>
<evidence type="ECO:0000259" key="4">
    <source>
        <dbReference type="PROSITE" id="PS50011"/>
    </source>
</evidence>
<comment type="caution">
    <text evidence="5">The sequence shown here is derived from an EMBL/GenBank/DDBJ whole genome shotgun (WGS) entry which is preliminary data.</text>
</comment>
<feature type="non-terminal residue" evidence="5">
    <location>
        <position position="1"/>
    </location>
</feature>
<dbReference type="SUPFAM" id="SSF56112">
    <property type="entry name" value="Protein kinase-like (PK-like)"/>
    <property type="match status" value="1"/>
</dbReference>
<dbReference type="GO" id="GO:0004672">
    <property type="term" value="F:protein kinase activity"/>
    <property type="evidence" value="ECO:0007669"/>
    <property type="project" value="InterPro"/>
</dbReference>
<sequence length="371" mass="43179">MESSNQFHESFRQGLIAGYVFAATFVIVIYTTYWLPAQLVKNRKSRTGGYKKATQKRKSPHQEFKQEKIKQKRKRARQIEKELPVELLERRIQINEIGGLTCRTSFTELCDTTENFSEDSAIGVGRTGTMYKATLPNGWYLAVKRLYDSELFTRRFGKEIMMGRYSHRNIMPPISFCIEQEKNERILVYQYMSNGRLSDWLNDITTLGWHAVTRITLGVARGLSCLHHSLHMYWPESILLGNNFEPRISNFGRVMFINYDLGKNIGFEKKDVYDFGTLLFEVIRGKTFGQTRKCFSNNNGPFGTYTYATNLFEDPFGFYDAIDKSLNEIEFEDEVSALLRVACDCIHPFPCKRPTMLEVYGKMSNIWERDE</sequence>
<feature type="non-terminal residue" evidence="5">
    <location>
        <position position="371"/>
    </location>
</feature>
<name>A0A371EQY2_MUCPR</name>
<keyword evidence="6" id="KW-1185">Reference proteome</keyword>
<keyword evidence="3" id="KW-0472">Membrane</keyword>
<protein>
    <submittedName>
        <fullName evidence="5">Inactive leucine-rich repeat receptor-like protein kinase</fullName>
    </submittedName>
</protein>
<dbReference type="AlphaFoldDB" id="A0A371EQY2"/>
<evidence type="ECO:0000313" key="5">
    <source>
        <dbReference type="EMBL" id="RDX68424.1"/>
    </source>
</evidence>
<dbReference type="InterPro" id="IPR051824">
    <property type="entry name" value="LRR_Rcpt-Like_S/T_Kinase"/>
</dbReference>